<organism evidence="1 2">
    <name type="scientific">Lactobacillus kimbladii</name>
    <dbReference type="NCBI Taxonomy" id="1218506"/>
    <lineage>
        <taxon>Bacteria</taxon>
        <taxon>Bacillati</taxon>
        <taxon>Bacillota</taxon>
        <taxon>Bacilli</taxon>
        <taxon>Lactobacillales</taxon>
        <taxon>Lactobacillaceae</taxon>
        <taxon>Lactobacillus</taxon>
    </lineage>
</organism>
<name>A0A0F4L9F4_9LACO</name>
<comment type="caution">
    <text evidence="1">The sequence shown here is derived from an EMBL/GenBank/DDBJ whole genome shotgun (WGS) entry which is preliminary data.</text>
</comment>
<evidence type="ECO:0000313" key="2">
    <source>
        <dbReference type="Proteomes" id="UP000033612"/>
    </source>
</evidence>
<dbReference type="STRING" id="1218506.JF75_19080"/>
<proteinExistence type="predicted"/>
<keyword evidence="2" id="KW-1185">Reference proteome</keyword>
<protein>
    <recommendedName>
        <fullName evidence="3">Glycoside hydrolase</fullName>
    </recommendedName>
</protein>
<dbReference type="InterPro" id="IPR012341">
    <property type="entry name" value="6hp_glycosidase-like_sf"/>
</dbReference>
<gene>
    <name evidence="1" type="ORF">JF75_19080</name>
</gene>
<dbReference type="EMBL" id="JXLH01000029">
    <property type="protein sequence ID" value="KJY54899.1"/>
    <property type="molecule type" value="Genomic_DNA"/>
</dbReference>
<dbReference type="PATRIC" id="fig|1218506.3.peg.2008"/>
<accession>A0A0F4L9F4</accession>
<dbReference type="Proteomes" id="UP000033612">
    <property type="component" value="Unassembled WGS sequence"/>
</dbReference>
<evidence type="ECO:0008006" key="3">
    <source>
        <dbReference type="Google" id="ProtNLM"/>
    </source>
</evidence>
<dbReference type="InterPro" id="IPR008928">
    <property type="entry name" value="6-hairpin_glycosidase_sf"/>
</dbReference>
<dbReference type="HOGENOM" id="CLU_024856_0_0_9"/>
<dbReference type="AlphaFoldDB" id="A0A0F4L9F4"/>
<dbReference type="GO" id="GO:0005975">
    <property type="term" value="P:carbohydrate metabolic process"/>
    <property type="evidence" value="ECO:0007669"/>
    <property type="project" value="InterPro"/>
</dbReference>
<dbReference type="SUPFAM" id="SSF48208">
    <property type="entry name" value="Six-hairpin glycosidases"/>
    <property type="match status" value="1"/>
</dbReference>
<reference evidence="1 2" key="1">
    <citation type="submission" date="2015-01" db="EMBL/GenBank/DDBJ databases">
        <title>Comparative genomics of the lactic acid bacteria isolated from the honey bee gut.</title>
        <authorList>
            <person name="Ellegaard K.M."/>
            <person name="Tamarit D."/>
            <person name="Javelind E."/>
            <person name="Olofsson T."/>
            <person name="Andersson S.G."/>
            <person name="Vasquez A."/>
        </authorList>
    </citation>
    <scope>NUCLEOTIDE SEQUENCE [LARGE SCALE GENOMIC DNA]</scope>
    <source>
        <strain evidence="1 2">Hma2</strain>
    </source>
</reference>
<dbReference type="Gene3D" id="1.50.10.10">
    <property type="match status" value="1"/>
</dbReference>
<evidence type="ECO:0000313" key="1">
    <source>
        <dbReference type="EMBL" id="KJY54899.1"/>
    </source>
</evidence>
<sequence>MKMYSSIINKTIDPNFNISFINKKFKTTNNFSYFKNNLNERISSFSYDVSNQKALGNIDVYGEIKQLNFFQGNFLVEQKPGVWVHKQYTTSKNLHFAVTINGKHIKFTDQNHDFDTDLIADSLPRFIHKYQEYNIVLIPFCPILKDKKPSMLVYQIYIENLTDHNLTINRFEVPKYQKKYSDQFNVIVAQANLVNEIVKPHEYKTFSIGLIDPNAHSEINIFEKADTVKWLKDTIEYYKNIYGDLQLEDNRLPHLFNRAIYQSLSAFAENQKGESVGSHWGSTPATEQIWNKDMFYSTLPSIFFDARLCRKQILWFTKYGVRFKSKKFKGGIEHSLSNSMSAIILAGLYYEYTNDLSFFVNHPVILQKARQIIDTEVSTKVPGDVMLFSSTWISDAYSLGKYHTGSNICFWKACDSLARIYQGLGKVELANYYEKIACKVKKAILENMTFKGHFGEQFLEGIGDQEKEFYDVNNYDRPILDQGMIFLTDVIKDQKIDLKMHDGEESDTTMIPFYGFLDLKDPKYQNSMKFAASTYNPTYGANIRGIRWGDKSGATFPGFVTVLMGFINDKEERTKQLTELLHLSDLDGSWWWWPYDINGKPGDVYRDIGCGKCGWASGTFVSLFITQFLGIQVKNNTLNIRPLSHFNYCWENAHIGNITANISCHDNEIIVTNLSGHDINISQCNESEQYLLQLKDKKTVSFKRSEK</sequence>